<feature type="non-terminal residue" evidence="11">
    <location>
        <position position="1"/>
    </location>
</feature>
<proteinExistence type="evidence at transcript level"/>
<dbReference type="AlphaFoldDB" id="A0A0M3MZR0"/>
<dbReference type="GO" id="GO:0030097">
    <property type="term" value="P:hemopoiesis"/>
    <property type="evidence" value="ECO:0007669"/>
    <property type="project" value="TreeGrafter"/>
</dbReference>
<feature type="transmembrane region" description="Helical" evidence="9">
    <location>
        <begin position="162"/>
        <end position="186"/>
    </location>
</feature>
<evidence type="ECO:0000256" key="5">
    <source>
        <dbReference type="ARBA" id="ARBA00023136"/>
    </source>
</evidence>
<dbReference type="SMR" id="A0A0M3MZR0"/>
<evidence type="ECO:0000313" key="11">
    <source>
        <dbReference type="EMBL" id="AKL90504.1"/>
    </source>
</evidence>
<dbReference type="PROSITE" id="PS50853">
    <property type="entry name" value="FN3"/>
    <property type="match status" value="1"/>
</dbReference>
<reference evidence="11" key="1">
    <citation type="journal article" date="2015" name="Curr. Biol.">
        <title>African Lungfish Reveal the Evolutionary Origins of Organized Mucosal Lymphoid Tissue in Vertebrates.</title>
        <authorList>
            <person name="Tacchi L."/>
            <person name="Larragoite E.T."/>
            <person name="Munoz P."/>
            <person name="Amemiya C.T."/>
            <person name="Salinas I."/>
        </authorList>
    </citation>
    <scope>NUCLEOTIDE SEQUENCE</scope>
</reference>
<evidence type="ECO:0000256" key="2">
    <source>
        <dbReference type="ARBA" id="ARBA00022692"/>
    </source>
</evidence>
<dbReference type="Gene3D" id="2.60.40.10">
    <property type="entry name" value="Immunoglobulins"/>
    <property type="match status" value="1"/>
</dbReference>
<dbReference type="PANTHER" id="PTHR23037:SF27">
    <property type="entry name" value="INTERLEUKIN-7 RECEPTOR SUBUNIT ALPHA"/>
    <property type="match status" value="1"/>
</dbReference>
<name>A0A0M3MZR0_PRODO</name>
<dbReference type="CDD" id="cd00063">
    <property type="entry name" value="FN3"/>
    <property type="match status" value="1"/>
</dbReference>
<dbReference type="EMBL" id="KP297835">
    <property type="protein sequence ID" value="AKL90504.1"/>
    <property type="molecule type" value="mRNA"/>
</dbReference>
<evidence type="ECO:0000256" key="6">
    <source>
        <dbReference type="ARBA" id="ARBA00023170"/>
    </source>
</evidence>
<comment type="subcellular location">
    <subcellularLocation>
        <location evidence="1">Membrane</location>
        <topology evidence="1">Single-pass type I membrane protein</topology>
    </subcellularLocation>
</comment>
<evidence type="ECO:0000256" key="9">
    <source>
        <dbReference type="SAM" id="Phobius"/>
    </source>
</evidence>
<dbReference type="InterPro" id="IPR003961">
    <property type="entry name" value="FN3_dom"/>
</dbReference>
<protein>
    <submittedName>
        <fullName evidence="11">IL7Ralpha</fullName>
    </submittedName>
</protein>
<evidence type="ECO:0000259" key="10">
    <source>
        <dbReference type="PROSITE" id="PS50853"/>
    </source>
</evidence>
<dbReference type="GO" id="GO:0009897">
    <property type="term" value="C:external side of plasma membrane"/>
    <property type="evidence" value="ECO:0007669"/>
    <property type="project" value="TreeGrafter"/>
</dbReference>
<keyword evidence="4 9" id="KW-1133">Transmembrane helix</keyword>
<keyword evidence="2 9" id="KW-0812">Transmembrane</keyword>
<dbReference type="PROSITE" id="PS01355">
    <property type="entry name" value="HEMATOPO_REC_S_F1"/>
    <property type="match status" value="1"/>
</dbReference>
<evidence type="ECO:0000256" key="8">
    <source>
        <dbReference type="SAM" id="MobiDB-lite"/>
    </source>
</evidence>
<dbReference type="InterPro" id="IPR013783">
    <property type="entry name" value="Ig-like_fold"/>
</dbReference>
<dbReference type="GO" id="GO:0004896">
    <property type="term" value="F:cytokine receptor activity"/>
    <property type="evidence" value="ECO:0007669"/>
    <property type="project" value="InterPro"/>
</dbReference>
<dbReference type="InterPro" id="IPR003531">
    <property type="entry name" value="Hempt_rcpt_S_F1_CS"/>
</dbReference>
<keyword evidence="3" id="KW-0732">Signal</keyword>
<evidence type="ECO:0000256" key="7">
    <source>
        <dbReference type="ARBA" id="ARBA00023180"/>
    </source>
</evidence>
<evidence type="ECO:0000256" key="4">
    <source>
        <dbReference type="ARBA" id="ARBA00022989"/>
    </source>
</evidence>
<dbReference type="InterPro" id="IPR036116">
    <property type="entry name" value="FN3_sf"/>
</dbReference>
<keyword evidence="6" id="KW-0675">Receptor</keyword>
<keyword evidence="5 9" id="KW-0472">Membrane</keyword>
<feature type="compositionally biased region" description="Polar residues" evidence="8">
    <location>
        <begin position="326"/>
        <end position="338"/>
    </location>
</feature>
<feature type="region of interest" description="Disordered" evidence="8">
    <location>
        <begin position="301"/>
        <end position="338"/>
    </location>
</feature>
<dbReference type="SUPFAM" id="SSF49265">
    <property type="entry name" value="Fibronectin type III"/>
    <property type="match status" value="1"/>
</dbReference>
<organism evidence="11">
    <name type="scientific">Protopterus dolloi</name>
    <name type="common">Slender lungfish</name>
    <dbReference type="NCBI Taxonomy" id="27779"/>
    <lineage>
        <taxon>Eukaryota</taxon>
        <taxon>Metazoa</taxon>
        <taxon>Chordata</taxon>
        <taxon>Craniata</taxon>
        <taxon>Vertebrata</taxon>
        <taxon>Euteleostomi</taxon>
        <taxon>Dipnomorpha</taxon>
        <taxon>Ceratodontiformes</taxon>
        <taxon>Lepidosirenoidei</taxon>
        <taxon>Protopteridae</taxon>
        <taxon>Protopterus</taxon>
    </lineage>
</organism>
<dbReference type="PANTHER" id="PTHR23037">
    <property type="entry name" value="CYTOKINE RECEPTOR"/>
    <property type="match status" value="1"/>
</dbReference>
<evidence type="ECO:0000256" key="3">
    <source>
        <dbReference type="ARBA" id="ARBA00022729"/>
    </source>
</evidence>
<evidence type="ECO:0000256" key="1">
    <source>
        <dbReference type="ARBA" id="ARBA00004479"/>
    </source>
</evidence>
<feature type="domain" description="Fibronectin type-III" evidence="10">
    <location>
        <begin position="54"/>
        <end position="153"/>
    </location>
</feature>
<dbReference type="GO" id="GO:0046427">
    <property type="term" value="P:positive regulation of receptor signaling pathway via JAK-STAT"/>
    <property type="evidence" value="ECO:0007669"/>
    <property type="project" value="TreeGrafter"/>
</dbReference>
<sequence length="394" mass="45048">EEEKEECSKMVFKKHRWSKTKPFNIITNYIIKQLNQTSNQFCKYDLRKIVKPDPPFDVNVTYQEDAEEFLVRFKIQKIMNPNDNLFHEVVYQCKGSEMKNISNLKIEQLKLLGKDLQPNCNYKLKVRTIPNGDYFSGFWSEWSPEVNFSTPSAKGNYIWNDALLPVSVSTSACVIFVIIILIYIYWDNRIKPCIWPNIPTPKGTLEQLYRKPIKEACINFTDECFIDTTIDRVEKIGTEEVMTRLLNPSATEDTGLEVSHDKEKAKEYCHQMNCDATFKTVSVTLDTQETLHTSDNFAKSKENVSHEVNSKLSHGIKRNSAGDSKPSGSPQMTFPSEDNSAICSQQLSGNQSQTEEDVPADNLSALPEVSINNVTHTTVHDEAYVTMSSFYKTQ</sequence>
<keyword evidence="7" id="KW-0325">Glycoprotein</keyword>
<accession>A0A0M3MZR0</accession>